<dbReference type="GO" id="GO:0005886">
    <property type="term" value="C:plasma membrane"/>
    <property type="evidence" value="ECO:0007669"/>
    <property type="project" value="UniProtKB-SubCell"/>
</dbReference>
<evidence type="ECO:0000313" key="10">
    <source>
        <dbReference type="EMBL" id="KAB1654794.1"/>
    </source>
</evidence>
<dbReference type="PANTHER" id="PTHR21716">
    <property type="entry name" value="TRANSMEMBRANE PROTEIN"/>
    <property type="match status" value="1"/>
</dbReference>
<feature type="compositionally biased region" description="Low complexity" evidence="8">
    <location>
        <begin position="28"/>
        <end position="40"/>
    </location>
</feature>
<dbReference type="Proteomes" id="UP000467240">
    <property type="component" value="Unassembled WGS sequence"/>
</dbReference>
<dbReference type="PANTHER" id="PTHR21716:SF53">
    <property type="entry name" value="PERMEASE PERM-RELATED"/>
    <property type="match status" value="1"/>
</dbReference>
<keyword evidence="3" id="KW-0813">Transport</keyword>
<protein>
    <submittedName>
        <fullName evidence="10">AI-2E family transporter</fullName>
    </submittedName>
</protein>
<feature type="transmembrane region" description="Helical" evidence="9">
    <location>
        <begin position="117"/>
        <end position="138"/>
    </location>
</feature>
<feature type="transmembrane region" description="Helical" evidence="9">
    <location>
        <begin position="293"/>
        <end position="316"/>
    </location>
</feature>
<dbReference type="Pfam" id="PF01594">
    <property type="entry name" value="AI-2E_transport"/>
    <property type="match status" value="1"/>
</dbReference>
<evidence type="ECO:0000256" key="3">
    <source>
        <dbReference type="ARBA" id="ARBA00022448"/>
    </source>
</evidence>
<evidence type="ECO:0000256" key="5">
    <source>
        <dbReference type="ARBA" id="ARBA00022692"/>
    </source>
</evidence>
<organism evidence="10 11">
    <name type="scientific">Pseudoclavibacter chungangensis</name>
    <dbReference type="NCBI Taxonomy" id="587635"/>
    <lineage>
        <taxon>Bacteria</taxon>
        <taxon>Bacillati</taxon>
        <taxon>Actinomycetota</taxon>
        <taxon>Actinomycetes</taxon>
        <taxon>Micrococcales</taxon>
        <taxon>Microbacteriaceae</taxon>
        <taxon>Pseudoclavibacter</taxon>
    </lineage>
</organism>
<evidence type="ECO:0000256" key="1">
    <source>
        <dbReference type="ARBA" id="ARBA00004651"/>
    </source>
</evidence>
<evidence type="ECO:0000256" key="8">
    <source>
        <dbReference type="SAM" id="MobiDB-lite"/>
    </source>
</evidence>
<feature type="region of interest" description="Disordered" evidence="8">
    <location>
        <begin position="1"/>
        <end position="84"/>
    </location>
</feature>
<evidence type="ECO:0000256" key="4">
    <source>
        <dbReference type="ARBA" id="ARBA00022475"/>
    </source>
</evidence>
<evidence type="ECO:0000256" key="7">
    <source>
        <dbReference type="ARBA" id="ARBA00023136"/>
    </source>
</evidence>
<keyword evidence="7 9" id="KW-0472">Membrane</keyword>
<comment type="subcellular location">
    <subcellularLocation>
        <location evidence="1">Cell membrane</location>
        <topology evidence="1">Multi-pass membrane protein</topology>
    </subcellularLocation>
</comment>
<evidence type="ECO:0000256" key="2">
    <source>
        <dbReference type="ARBA" id="ARBA00009773"/>
    </source>
</evidence>
<feature type="transmembrane region" description="Helical" evidence="9">
    <location>
        <begin position="322"/>
        <end position="344"/>
    </location>
</feature>
<keyword evidence="6 9" id="KW-1133">Transmembrane helix</keyword>
<evidence type="ECO:0000256" key="9">
    <source>
        <dbReference type="SAM" id="Phobius"/>
    </source>
</evidence>
<name>A0A7J5BPA5_9MICO</name>
<keyword evidence="11" id="KW-1185">Reference proteome</keyword>
<proteinExistence type="inferred from homology"/>
<feature type="transmembrane region" description="Helical" evidence="9">
    <location>
        <begin position="356"/>
        <end position="377"/>
    </location>
</feature>
<feature type="compositionally biased region" description="Basic and acidic residues" evidence="8">
    <location>
        <begin position="11"/>
        <end position="27"/>
    </location>
</feature>
<dbReference type="RefSeq" id="WP_158041370.1">
    <property type="nucleotide sequence ID" value="NZ_JACCFV010000001.1"/>
</dbReference>
<feature type="transmembrane region" description="Helical" evidence="9">
    <location>
        <begin position="389"/>
        <end position="422"/>
    </location>
</feature>
<dbReference type="InterPro" id="IPR002549">
    <property type="entry name" value="AI-2E-like"/>
</dbReference>
<feature type="compositionally biased region" description="Basic and acidic residues" evidence="8">
    <location>
        <begin position="41"/>
        <end position="51"/>
    </location>
</feature>
<reference evidence="10 11" key="1">
    <citation type="submission" date="2019-09" db="EMBL/GenBank/DDBJ databases">
        <title>Phylogeny of genus Pseudoclavibacter and closely related genus.</title>
        <authorList>
            <person name="Li Y."/>
        </authorList>
    </citation>
    <scope>NUCLEOTIDE SEQUENCE [LARGE SCALE GENOMIC DNA]</scope>
    <source>
        <strain evidence="10 11">DSM 23821</strain>
    </source>
</reference>
<evidence type="ECO:0000313" key="11">
    <source>
        <dbReference type="Proteomes" id="UP000467240"/>
    </source>
</evidence>
<evidence type="ECO:0000256" key="6">
    <source>
        <dbReference type="ARBA" id="ARBA00022989"/>
    </source>
</evidence>
<keyword evidence="5 9" id="KW-0812">Transmembrane</keyword>
<dbReference type="AlphaFoldDB" id="A0A7J5BPA5"/>
<comment type="similarity">
    <text evidence="2">Belongs to the autoinducer-2 exporter (AI-2E) (TC 2.A.86) family.</text>
</comment>
<keyword evidence="4" id="KW-1003">Cell membrane</keyword>
<gene>
    <name evidence="10" type="ORF">F8O01_12900</name>
</gene>
<accession>A0A7J5BPA5</accession>
<dbReference type="OrthoDB" id="4016357at2"/>
<dbReference type="EMBL" id="WBJZ01000017">
    <property type="protein sequence ID" value="KAB1654794.1"/>
    <property type="molecule type" value="Genomic_DNA"/>
</dbReference>
<feature type="transmembrane region" description="Helical" evidence="9">
    <location>
        <begin position="248"/>
        <end position="272"/>
    </location>
</feature>
<feature type="compositionally biased region" description="Low complexity" evidence="8">
    <location>
        <begin position="54"/>
        <end position="65"/>
    </location>
</feature>
<comment type="caution">
    <text evidence="10">The sequence shown here is derived from an EMBL/GenBank/DDBJ whole genome shotgun (WGS) entry which is preliminary data.</text>
</comment>
<sequence length="434" mass="45844">MATDPTVPGDADERTPHDAAHVHDDAAHPAANAPVPQPADDTTRHQDDDATRTAASGVVASVSASDAPNGEAITEPHPTATGRRPVGVRIERPFVLGFLLTLGGLTAWLLGTTLTDISTILVYIAFALFIALGLDPVVRWIMHRGLSRAWAVVITIVLFLVVFVGVFWLVIPTAVDQITLFVQSVPSLVTEFMRSDFFHWLEGFFGTGLQTLVTDAQSFIADPANIAAIGGGALQVSATVFNGISGTIIVLVLTLYFITSLPGIKTSLYRLAPARSRASISELSDQITDSIGGYLGGMVVLAAMNAIVSGVLYAVLGLPFPLLMAVIAFCITLIPLVGTVLFWSIGSVLAVFSDPLSALVFAAVYLVYMQIEAYLLTPRVMSRTISVPGALVVIGALVGGTLLGLLGALVAIPVTASILLIIKKVWIPRQDAKR</sequence>
<feature type="transmembrane region" description="Helical" evidence="9">
    <location>
        <begin position="150"/>
        <end position="171"/>
    </location>
</feature>
<feature type="transmembrane region" description="Helical" evidence="9">
    <location>
        <begin position="93"/>
        <end position="111"/>
    </location>
</feature>